<comment type="similarity">
    <text evidence="2">Belongs to the TerC family.</text>
</comment>
<feature type="transmembrane region" description="Helical" evidence="6">
    <location>
        <begin position="287"/>
        <end position="304"/>
    </location>
</feature>
<dbReference type="Pfam" id="PF03741">
    <property type="entry name" value="TerC"/>
    <property type="match status" value="1"/>
</dbReference>
<proteinExistence type="inferred from homology"/>
<evidence type="ECO:0000313" key="7">
    <source>
        <dbReference type="EMBL" id="MCY8120680.1"/>
    </source>
</evidence>
<evidence type="ECO:0000256" key="6">
    <source>
        <dbReference type="SAM" id="Phobius"/>
    </source>
</evidence>
<sequence length="325" mass="35589">MFSGNKVVISWIAISIGFVGMPEFMSSKTFALCRQRSFLHGPAGIRSDEEKENNFFGRVSFMDAALLLEYGWVLLVLIGLEGILAADNALVMAVMVKHLPEEKRKKALFYGLAGAFVLRFGSLFAISFLVNVWQVQAIGAIYLLYISASHLLKRYVFKKEDTHKETKQSGFWPTVLKVELADIAFAVDSILAAVALAVTLPGTSLPKIGGLDGGQFIVILAGGIIGLVIMRFAASMFVKLLKERPSLETAAFVIVGWVGVKLALYTLAHQDIAVVSEHFIHSGTWKLIFWSVLAAIAVCGWFMSGGKKQPEGAQNEQKNSSRERA</sequence>
<feature type="transmembrane region" description="Helical" evidence="6">
    <location>
        <begin position="246"/>
        <end position="267"/>
    </location>
</feature>
<feature type="transmembrane region" description="Helical" evidence="6">
    <location>
        <begin position="136"/>
        <end position="157"/>
    </location>
</feature>
<dbReference type="InterPro" id="IPR005496">
    <property type="entry name" value="Integral_membrane_TerC"/>
</dbReference>
<evidence type="ECO:0000256" key="5">
    <source>
        <dbReference type="ARBA" id="ARBA00023136"/>
    </source>
</evidence>
<evidence type="ECO:0000256" key="1">
    <source>
        <dbReference type="ARBA" id="ARBA00004141"/>
    </source>
</evidence>
<dbReference type="InterPro" id="IPR022493">
    <property type="entry name" value="CHP03716_TM_YkoY"/>
</dbReference>
<dbReference type="AlphaFoldDB" id="A0A9Q4DQ64"/>
<protein>
    <submittedName>
        <fullName evidence="7">TerC family protein</fullName>
    </submittedName>
</protein>
<dbReference type="NCBIfam" id="TIGR03716">
    <property type="entry name" value="R_switched_YkoY"/>
    <property type="match status" value="1"/>
</dbReference>
<dbReference type="InterPro" id="IPR036259">
    <property type="entry name" value="MFS_trans_sf"/>
</dbReference>
<dbReference type="RefSeq" id="WP_003218558.1">
    <property type="nucleotide sequence ID" value="NZ_CP011051.1"/>
</dbReference>
<keyword evidence="5 6" id="KW-0472">Membrane</keyword>
<feature type="transmembrane region" description="Helical" evidence="6">
    <location>
        <begin position="213"/>
        <end position="234"/>
    </location>
</feature>
<dbReference type="EMBL" id="JALANJ010000010">
    <property type="protein sequence ID" value="MCY8120680.1"/>
    <property type="molecule type" value="Genomic_DNA"/>
</dbReference>
<comment type="caution">
    <text evidence="7">The sequence shown here is derived from an EMBL/GenBank/DDBJ whole genome shotgun (WGS) entry which is preliminary data.</text>
</comment>
<keyword evidence="3 6" id="KW-0812">Transmembrane</keyword>
<keyword evidence="4 6" id="KW-1133">Transmembrane helix</keyword>
<evidence type="ECO:0000256" key="2">
    <source>
        <dbReference type="ARBA" id="ARBA00007511"/>
    </source>
</evidence>
<evidence type="ECO:0000256" key="3">
    <source>
        <dbReference type="ARBA" id="ARBA00022692"/>
    </source>
</evidence>
<name>A0A9Q4DQ64_BACSC</name>
<evidence type="ECO:0000313" key="8">
    <source>
        <dbReference type="Proteomes" id="UP001070352"/>
    </source>
</evidence>
<dbReference type="PANTHER" id="PTHR30238:SF4">
    <property type="entry name" value="SLL1022 PROTEIN"/>
    <property type="match status" value="1"/>
</dbReference>
<evidence type="ECO:0000256" key="4">
    <source>
        <dbReference type="ARBA" id="ARBA00022989"/>
    </source>
</evidence>
<dbReference type="PANTHER" id="PTHR30238">
    <property type="entry name" value="MEMBRANE BOUND PREDICTED REDOX MODULATOR"/>
    <property type="match status" value="1"/>
</dbReference>
<gene>
    <name evidence="7" type="ORF">MOC45_08680</name>
</gene>
<feature type="transmembrane region" description="Helical" evidence="6">
    <location>
        <begin position="178"/>
        <end position="201"/>
    </location>
</feature>
<accession>A0A9Q4DQ64</accession>
<organism evidence="7 8">
    <name type="scientific">Bacillus spizizenii</name>
    <name type="common">Bacillus subtilis subsp. spizizenii</name>
    <dbReference type="NCBI Taxonomy" id="96241"/>
    <lineage>
        <taxon>Bacteria</taxon>
        <taxon>Bacillati</taxon>
        <taxon>Bacillota</taxon>
        <taxon>Bacilli</taxon>
        <taxon>Bacillales</taxon>
        <taxon>Bacillaceae</taxon>
        <taxon>Bacillus</taxon>
    </lineage>
</organism>
<feature type="transmembrane region" description="Helical" evidence="6">
    <location>
        <begin position="108"/>
        <end position="130"/>
    </location>
</feature>
<comment type="subcellular location">
    <subcellularLocation>
        <location evidence="1">Membrane</location>
        <topology evidence="1">Multi-pass membrane protein</topology>
    </subcellularLocation>
</comment>
<dbReference type="Proteomes" id="UP001070352">
    <property type="component" value="Unassembled WGS sequence"/>
</dbReference>
<dbReference type="GO" id="GO:0016020">
    <property type="term" value="C:membrane"/>
    <property type="evidence" value="ECO:0007669"/>
    <property type="project" value="UniProtKB-SubCell"/>
</dbReference>
<feature type="transmembrane region" description="Helical" evidence="6">
    <location>
        <begin position="70"/>
        <end position="96"/>
    </location>
</feature>
<dbReference type="SUPFAM" id="SSF103473">
    <property type="entry name" value="MFS general substrate transporter"/>
    <property type="match status" value="1"/>
</dbReference>
<reference evidence="7" key="1">
    <citation type="submission" date="2022-02" db="EMBL/GenBank/DDBJ databases">
        <title>Crop Bioprotection Bacillus Genome Sequencing.</title>
        <authorList>
            <person name="Dunlap C."/>
        </authorList>
    </citation>
    <scope>NUCLEOTIDE SEQUENCE</scope>
    <source>
        <strain evidence="7">M18B4</strain>
    </source>
</reference>